<evidence type="ECO:0000259" key="23">
    <source>
        <dbReference type="Pfam" id="PF13193"/>
    </source>
</evidence>
<comment type="catalytic activity">
    <reaction evidence="18">
        <text>tetracosanoate + ATP + CoA = tetracosanoyl-CoA + AMP + diphosphate</text>
        <dbReference type="Rhea" id="RHEA:33639"/>
        <dbReference type="ChEBI" id="CHEBI:30616"/>
        <dbReference type="ChEBI" id="CHEBI:31014"/>
        <dbReference type="ChEBI" id="CHEBI:33019"/>
        <dbReference type="ChEBI" id="CHEBI:57287"/>
        <dbReference type="ChEBI" id="CHEBI:65052"/>
        <dbReference type="ChEBI" id="CHEBI:456215"/>
    </reaction>
    <physiologicalReaction direction="left-to-right" evidence="18">
        <dbReference type="Rhea" id="RHEA:33640"/>
    </physiologicalReaction>
</comment>
<evidence type="ECO:0000256" key="16">
    <source>
        <dbReference type="ARBA" id="ARBA00041297"/>
    </source>
</evidence>
<keyword evidence="12" id="KW-0472">Membrane</keyword>
<evidence type="ECO:0000256" key="20">
    <source>
        <dbReference type="ARBA" id="ARBA00068795"/>
    </source>
</evidence>
<keyword evidence="9" id="KW-0067">ATP-binding</keyword>
<comment type="caution">
    <text evidence="24">The sequence shown here is derived from an EMBL/GenBank/DDBJ whole genome shotgun (WGS) entry which is preliminary data.</text>
</comment>
<dbReference type="EC" id="6.2.1.3" evidence="14"/>
<dbReference type="FunFam" id="3.30.300.30:FF:000002">
    <property type="entry name" value="Long-chain fatty acid transport protein 1"/>
    <property type="match status" value="1"/>
</dbReference>
<dbReference type="GO" id="GO:0044539">
    <property type="term" value="P:long-chain fatty acid import into cell"/>
    <property type="evidence" value="ECO:0007669"/>
    <property type="project" value="TreeGrafter"/>
</dbReference>
<dbReference type="GO" id="GO:0005886">
    <property type="term" value="C:plasma membrane"/>
    <property type="evidence" value="ECO:0007669"/>
    <property type="project" value="UniProtKB-SubCell"/>
</dbReference>
<dbReference type="EMBL" id="CAJVCH010285402">
    <property type="protein sequence ID" value="CAG7784899.1"/>
    <property type="molecule type" value="Genomic_DNA"/>
</dbReference>
<dbReference type="AlphaFoldDB" id="A0A8J2KHI0"/>
<dbReference type="InterPro" id="IPR000873">
    <property type="entry name" value="AMP-dep_synth/lig_dom"/>
</dbReference>
<dbReference type="Pfam" id="PF00501">
    <property type="entry name" value="AMP-binding"/>
    <property type="match status" value="1"/>
</dbReference>
<evidence type="ECO:0000256" key="4">
    <source>
        <dbReference type="ARBA" id="ARBA00022475"/>
    </source>
</evidence>
<dbReference type="GO" id="GO:0005789">
    <property type="term" value="C:endoplasmic reticulum membrane"/>
    <property type="evidence" value="ECO:0007669"/>
    <property type="project" value="TreeGrafter"/>
</dbReference>
<keyword evidence="7" id="KW-0547">Nucleotide-binding</keyword>
<evidence type="ECO:0000256" key="13">
    <source>
        <dbReference type="ARBA" id="ARBA00023140"/>
    </source>
</evidence>
<keyword evidence="11" id="KW-0445">Lipid transport</keyword>
<comment type="subcellular location">
    <subcellularLocation>
        <location evidence="1">Cell membrane</location>
        <topology evidence="1">Multi-pass membrane protein</topology>
    </subcellularLocation>
    <subcellularLocation>
        <location evidence="17">Peroxisome membrane</location>
    </subcellularLocation>
</comment>
<evidence type="ECO:0000256" key="6">
    <source>
        <dbReference type="ARBA" id="ARBA00022692"/>
    </source>
</evidence>
<evidence type="ECO:0000256" key="21">
    <source>
        <dbReference type="ARBA" id="ARBA00078285"/>
    </source>
</evidence>
<keyword evidence="10" id="KW-1133">Transmembrane helix</keyword>
<comment type="similarity">
    <text evidence="2">Belongs to the ATP-dependent AMP-binding enzyme family.</text>
</comment>
<dbReference type="GO" id="GO:0005778">
    <property type="term" value="C:peroxisomal membrane"/>
    <property type="evidence" value="ECO:0007669"/>
    <property type="project" value="UniProtKB-SubCell"/>
</dbReference>
<evidence type="ECO:0000256" key="14">
    <source>
        <dbReference type="ARBA" id="ARBA00026121"/>
    </source>
</evidence>
<evidence type="ECO:0000256" key="9">
    <source>
        <dbReference type="ARBA" id="ARBA00022840"/>
    </source>
</evidence>
<protein>
    <recommendedName>
        <fullName evidence="20">Very long-chain fatty acid transport protein</fullName>
        <ecNumber evidence="14">6.2.1.3</ecNumber>
    </recommendedName>
    <alternativeName>
        <fullName evidence="16">Long-chain-fatty-acid--CoA ligase</fullName>
    </alternativeName>
    <alternativeName>
        <fullName evidence="21">Very-long-chain acyl-CoA synthetase</fullName>
    </alternativeName>
</protein>
<dbReference type="PANTHER" id="PTHR43107:SF15">
    <property type="entry name" value="FATTY ACID TRANSPORT PROTEIN 3, ISOFORM A"/>
    <property type="match status" value="1"/>
</dbReference>
<evidence type="ECO:0000256" key="10">
    <source>
        <dbReference type="ARBA" id="ARBA00022989"/>
    </source>
</evidence>
<evidence type="ECO:0000256" key="5">
    <source>
        <dbReference type="ARBA" id="ARBA00022598"/>
    </source>
</evidence>
<organism evidence="24 25">
    <name type="scientific">Allacma fusca</name>
    <dbReference type="NCBI Taxonomy" id="39272"/>
    <lineage>
        <taxon>Eukaryota</taxon>
        <taxon>Metazoa</taxon>
        <taxon>Ecdysozoa</taxon>
        <taxon>Arthropoda</taxon>
        <taxon>Hexapoda</taxon>
        <taxon>Collembola</taxon>
        <taxon>Symphypleona</taxon>
        <taxon>Sminthuridae</taxon>
        <taxon>Allacma</taxon>
    </lineage>
</organism>
<accession>A0A8J2KHI0</accession>
<evidence type="ECO:0000256" key="7">
    <source>
        <dbReference type="ARBA" id="ARBA00022741"/>
    </source>
</evidence>
<evidence type="ECO:0000256" key="2">
    <source>
        <dbReference type="ARBA" id="ARBA00006432"/>
    </source>
</evidence>
<keyword evidence="5" id="KW-0436">Ligase</keyword>
<dbReference type="Pfam" id="PF13193">
    <property type="entry name" value="AMP-binding_C"/>
    <property type="match status" value="1"/>
</dbReference>
<dbReference type="GO" id="GO:0005524">
    <property type="term" value="F:ATP binding"/>
    <property type="evidence" value="ECO:0007669"/>
    <property type="project" value="UniProtKB-KW"/>
</dbReference>
<evidence type="ECO:0000256" key="1">
    <source>
        <dbReference type="ARBA" id="ARBA00004651"/>
    </source>
</evidence>
<dbReference type="Proteomes" id="UP000708208">
    <property type="component" value="Unassembled WGS sequence"/>
</dbReference>
<dbReference type="InterPro" id="IPR025110">
    <property type="entry name" value="AMP-bd_C"/>
</dbReference>
<evidence type="ECO:0000256" key="18">
    <source>
        <dbReference type="ARBA" id="ARBA00048666"/>
    </source>
</evidence>
<evidence type="ECO:0000256" key="17">
    <source>
        <dbReference type="ARBA" id="ARBA00046271"/>
    </source>
</evidence>
<comment type="function">
    <text evidence="19">Acyl-CoA synthetase required for both the import of long chain fatty acids (LCFAs) (C14-C18) and the activation very long chain fatty acids (VLCFAs) (C20-C26) by esterification of the fatty acids into metabolically active CoA-thioesters for subsequent degradation or incorporation into phospholipids. The transport and fatty acyl-CoA synthetase activities are genetically separable and are thus independent activities. Esterifies VLCFAs in the peroxisome matrix. The VLCFAs are actively transported into peroxisomes by a PXA1-PXA2 heterodimeric transporter in the peroxisomal membrane.</text>
</comment>
<keyword evidence="6" id="KW-0812">Transmembrane</keyword>
<keyword evidence="8" id="KW-0276">Fatty acid metabolism</keyword>
<evidence type="ECO:0000256" key="8">
    <source>
        <dbReference type="ARBA" id="ARBA00022832"/>
    </source>
</evidence>
<keyword evidence="13" id="KW-0576">Peroxisome</keyword>
<gene>
    <name evidence="24" type="ORF">AFUS01_LOCUS23558</name>
</gene>
<dbReference type="PANTHER" id="PTHR43107">
    <property type="entry name" value="LONG-CHAIN FATTY ACID TRANSPORT PROTEIN"/>
    <property type="match status" value="1"/>
</dbReference>
<keyword evidence="25" id="KW-1185">Reference proteome</keyword>
<evidence type="ECO:0000313" key="24">
    <source>
        <dbReference type="EMBL" id="CAG7784899.1"/>
    </source>
</evidence>
<dbReference type="NCBIfam" id="NF006134">
    <property type="entry name" value="PRK08279.1"/>
    <property type="match status" value="1"/>
</dbReference>
<evidence type="ECO:0000259" key="22">
    <source>
        <dbReference type="Pfam" id="PF00501"/>
    </source>
</evidence>
<dbReference type="PROSITE" id="PS00455">
    <property type="entry name" value="AMP_BINDING"/>
    <property type="match status" value="1"/>
</dbReference>
<evidence type="ECO:0000256" key="3">
    <source>
        <dbReference type="ARBA" id="ARBA00022448"/>
    </source>
</evidence>
<evidence type="ECO:0000256" key="12">
    <source>
        <dbReference type="ARBA" id="ARBA00023136"/>
    </source>
</evidence>
<dbReference type="InterPro" id="IPR020845">
    <property type="entry name" value="AMP-binding_CS"/>
</dbReference>
<dbReference type="FunFam" id="3.40.50.12780:FF:000019">
    <property type="entry name" value="Long-chain fatty acid transporter"/>
    <property type="match status" value="1"/>
</dbReference>
<evidence type="ECO:0000313" key="25">
    <source>
        <dbReference type="Proteomes" id="UP000708208"/>
    </source>
</evidence>
<evidence type="ECO:0000256" key="19">
    <source>
        <dbReference type="ARBA" id="ARBA00060276"/>
    </source>
</evidence>
<feature type="domain" description="AMP-binding enzyme C-terminal" evidence="23">
    <location>
        <begin position="501"/>
        <end position="576"/>
    </location>
</feature>
<feature type="domain" description="AMP-dependent synthetase/ligase" evidence="22">
    <location>
        <begin position="61"/>
        <end position="410"/>
    </location>
</feature>
<dbReference type="GO" id="GO:0005324">
    <property type="term" value="F:long-chain fatty acid transmembrane transporter activity"/>
    <property type="evidence" value="ECO:0007669"/>
    <property type="project" value="TreeGrafter"/>
</dbReference>
<keyword evidence="3" id="KW-0813">Transport</keyword>
<reference evidence="24" key="1">
    <citation type="submission" date="2021-06" db="EMBL/GenBank/DDBJ databases">
        <authorList>
            <person name="Hodson N. C."/>
            <person name="Mongue J. A."/>
            <person name="Jaron S. K."/>
        </authorList>
    </citation>
    <scope>NUCLEOTIDE SEQUENCE</scope>
</reference>
<evidence type="ECO:0000256" key="11">
    <source>
        <dbReference type="ARBA" id="ARBA00023055"/>
    </source>
</evidence>
<name>A0A8J2KHI0_9HEXA</name>
<comment type="catalytic activity">
    <reaction evidence="15">
        <text>a very long-chain fatty acid + ATP + CoA = a very long-chain fatty acyl-CoA + AMP + diphosphate</text>
        <dbReference type="Rhea" id="RHEA:54536"/>
        <dbReference type="ChEBI" id="CHEBI:30616"/>
        <dbReference type="ChEBI" id="CHEBI:33019"/>
        <dbReference type="ChEBI" id="CHEBI:57287"/>
        <dbReference type="ChEBI" id="CHEBI:58950"/>
        <dbReference type="ChEBI" id="CHEBI:138261"/>
        <dbReference type="ChEBI" id="CHEBI:456215"/>
    </reaction>
    <physiologicalReaction direction="left-to-right" evidence="15">
        <dbReference type="Rhea" id="RHEA:54537"/>
    </physiologicalReaction>
</comment>
<keyword evidence="4" id="KW-1003">Cell membrane</keyword>
<dbReference type="OrthoDB" id="288590at2759"/>
<keyword evidence="8" id="KW-0443">Lipid metabolism</keyword>
<dbReference type="GO" id="GO:0004467">
    <property type="term" value="F:long-chain fatty acid-CoA ligase activity"/>
    <property type="evidence" value="ECO:0007669"/>
    <property type="project" value="UniProtKB-EC"/>
</dbReference>
<evidence type="ECO:0000256" key="15">
    <source>
        <dbReference type="ARBA" id="ARBA00036527"/>
    </source>
</evidence>
<proteinExistence type="inferred from homology"/>
<sequence length="622" mass="69688">MGFIAYLILAALGILVAKYRRRLYISLICLPRDLKFVYRGVSLMLQLRWAHFLNLTAGKLLERSVDRTPDKICFYCEDETMTFRQVDDLSNKIANFFLAKGYKKGDVLALLMDNRVEYPAIWLGLSKIGVITALINYNLRLRPLLHCVQVAKAKGIIYGKDFASAIQEIVDLGELADIDFYSFDSGATPAIPRAQTLAIEFKNVSAVRPKPKETVGFSDKLLYVYTSGTTGLPKAAVIKNLRFMMAAMGGHHIQGIQRDDILMTPLPVYHMAGGVLGVGQAIIYSTSVVITKKFSASRFWKDCIKYNVSVTQYLGELCRFLLAQPKTLEEKQHQLRLMVGNGMRAEIWHEFIDRFNIPKLAEFYGATEGNCQMTNFDGHPGAIGFFPAFTRFILPIALVRVDEVTGEVLRDPKTGLAIECAPGELGELVAQIQRGHPVREFPGYTDQESSKKKILKDVFKKGDSAFRAGDVMVKDELGYYYFRDRVGDTFRWKGENVSTMEVEAVLASYCDRKDVAVYGVQIPGTDGRAGMAAVADPEGEVDLAVLAKGLKSSLPPYARPVFIRIIEKMELTGTFKLQKMDLQKDGINIDVIKDMVFILQADNYIPLDKELHSRVMSGQIRL</sequence>